<accession>A0BVR6</accession>
<sequence>MDEMIEASRNWIKNLKSIKSQQFQFYDEIECLIHSKQNMEIEQIAQEIKTLNKSWIPKFQKKLKFFSSFSPYPDCKNILNNLTEDIKNLGNQVGPKKQEQQRVGIEQISQNKVKNSYEIPKDIVGPPLLPKSQTCYVPTYINNPTEKPTYYHNQKPQNYEQKPYVYYQQYEQKPQVQPQKIPQNPTVQSLGYPQNPQVQSLGYPPSKPQDYNNLQYSTKPNKYWCEKLI</sequence>
<protein>
    <submittedName>
        <fullName evidence="2">Uncharacterized protein</fullName>
    </submittedName>
</protein>
<keyword evidence="3" id="KW-1185">Reference proteome</keyword>
<dbReference type="Proteomes" id="UP000000600">
    <property type="component" value="Unassembled WGS sequence"/>
</dbReference>
<feature type="compositionally biased region" description="Low complexity" evidence="1">
    <location>
        <begin position="173"/>
        <end position="185"/>
    </location>
</feature>
<dbReference type="InParanoid" id="A0BVR6"/>
<reference evidence="2 3" key="1">
    <citation type="journal article" date="2006" name="Nature">
        <title>Global trends of whole-genome duplications revealed by the ciliate Paramecium tetraurelia.</title>
        <authorList>
            <consortium name="Genoscope"/>
            <person name="Aury J.-M."/>
            <person name="Jaillon O."/>
            <person name="Duret L."/>
            <person name="Noel B."/>
            <person name="Jubin C."/>
            <person name="Porcel B.M."/>
            <person name="Segurens B."/>
            <person name="Daubin V."/>
            <person name="Anthouard V."/>
            <person name="Aiach N."/>
            <person name="Arnaiz O."/>
            <person name="Billaut A."/>
            <person name="Beisson J."/>
            <person name="Blanc I."/>
            <person name="Bouhouche K."/>
            <person name="Camara F."/>
            <person name="Duharcourt S."/>
            <person name="Guigo R."/>
            <person name="Gogendeau D."/>
            <person name="Katinka M."/>
            <person name="Keller A.-M."/>
            <person name="Kissmehl R."/>
            <person name="Klotz C."/>
            <person name="Koll F."/>
            <person name="Le Moue A."/>
            <person name="Lepere C."/>
            <person name="Malinsky S."/>
            <person name="Nowacki M."/>
            <person name="Nowak J.K."/>
            <person name="Plattner H."/>
            <person name="Poulain J."/>
            <person name="Ruiz F."/>
            <person name="Serrano V."/>
            <person name="Zagulski M."/>
            <person name="Dessen P."/>
            <person name="Betermier M."/>
            <person name="Weissenbach J."/>
            <person name="Scarpelli C."/>
            <person name="Schachter V."/>
            <person name="Sperling L."/>
            <person name="Meyer E."/>
            <person name="Cohen J."/>
            <person name="Wincker P."/>
        </authorList>
    </citation>
    <scope>NUCLEOTIDE SEQUENCE [LARGE SCALE GENOMIC DNA]</scope>
    <source>
        <strain evidence="2 3">Stock d4-2</strain>
    </source>
</reference>
<feature type="compositionally biased region" description="Polar residues" evidence="1">
    <location>
        <begin position="186"/>
        <end position="200"/>
    </location>
</feature>
<dbReference type="RefSeq" id="XP_001430031.1">
    <property type="nucleotide sequence ID" value="XM_001429994.1"/>
</dbReference>
<gene>
    <name evidence="2" type="ORF">GSPATT00032485001</name>
</gene>
<dbReference type="AlphaFoldDB" id="A0BVR6"/>
<organism evidence="2 3">
    <name type="scientific">Paramecium tetraurelia</name>
    <dbReference type="NCBI Taxonomy" id="5888"/>
    <lineage>
        <taxon>Eukaryota</taxon>
        <taxon>Sar</taxon>
        <taxon>Alveolata</taxon>
        <taxon>Ciliophora</taxon>
        <taxon>Intramacronucleata</taxon>
        <taxon>Oligohymenophorea</taxon>
        <taxon>Peniculida</taxon>
        <taxon>Parameciidae</taxon>
        <taxon>Paramecium</taxon>
    </lineage>
</organism>
<proteinExistence type="predicted"/>
<dbReference type="KEGG" id="ptm:GSPATT00032485001"/>
<dbReference type="HOGENOM" id="CLU_1211797_0_0_1"/>
<feature type="region of interest" description="Disordered" evidence="1">
    <location>
        <begin position="173"/>
        <end position="213"/>
    </location>
</feature>
<name>A0BVR6_PARTE</name>
<dbReference type="EMBL" id="CT868020">
    <property type="protein sequence ID" value="CAK62633.1"/>
    <property type="molecule type" value="Genomic_DNA"/>
</dbReference>
<evidence type="ECO:0000256" key="1">
    <source>
        <dbReference type="SAM" id="MobiDB-lite"/>
    </source>
</evidence>
<evidence type="ECO:0000313" key="3">
    <source>
        <dbReference type="Proteomes" id="UP000000600"/>
    </source>
</evidence>
<evidence type="ECO:0000313" key="2">
    <source>
        <dbReference type="EMBL" id="CAK62633.1"/>
    </source>
</evidence>
<dbReference type="GeneID" id="5015815"/>